<dbReference type="EMBL" id="QPEX01000034">
    <property type="protein sequence ID" value="RCS44754.1"/>
    <property type="molecule type" value="Genomic_DNA"/>
</dbReference>
<accession>A0A368KNF9</accession>
<feature type="domain" description="ATP-grasp" evidence="1">
    <location>
        <begin position="143"/>
        <end position="268"/>
    </location>
</feature>
<dbReference type="Pfam" id="PF14243">
    <property type="entry name" value="R2K_3"/>
    <property type="match status" value="1"/>
</dbReference>
<name>A0A368KNF9_9BACT</name>
<organism evidence="2 3">
    <name type="scientific">Bremerella cremea</name>
    <dbReference type="NCBI Taxonomy" id="1031537"/>
    <lineage>
        <taxon>Bacteria</taxon>
        <taxon>Pseudomonadati</taxon>
        <taxon>Planctomycetota</taxon>
        <taxon>Planctomycetia</taxon>
        <taxon>Pirellulales</taxon>
        <taxon>Pirellulaceae</taxon>
        <taxon>Bremerella</taxon>
    </lineage>
</organism>
<protein>
    <recommendedName>
        <fullName evidence="1">ATP-grasp domain-containing protein</fullName>
    </recommendedName>
</protein>
<dbReference type="Proteomes" id="UP000253562">
    <property type="component" value="Unassembled WGS sequence"/>
</dbReference>
<dbReference type="OrthoDB" id="5355744at2"/>
<comment type="caution">
    <text evidence="2">The sequence shown here is derived from an EMBL/GenBank/DDBJ whole genome shotgun (WGS) entry which is preliminary data.</text>
</comment>
<dbReference type="SUPFAM" id="SSF56059">
    <property type="entry name" value="Glutathione synthetase ATP-binding domain-like"/>
    <property type="match status" value="1"/>
</dbReference>
<reference evidence="2 3" key="1">
    <citation type="submission" date="2018-07" db="EMBL/GenBank/DDBJ databases">
        <title>Comparative genomes isolates from brazilian mangrove.</title>
        <authorList>
            <person name="De Araujo J.E."/>
            <person name="Taketani R.G."/>
            <person name="Silva M.C.P."/>
            <person name="Lourenco M.V."/>
            <person name="Oliveira V.M."/>
            <person name="Andreote F.D."/>
        </authorList>
    </citation>
    <scope>NUCLEOTIDE SEQUENCE [LARGE SCALE GENOMIC DNA]</scope>
    <source>
        <strain evidence="2 3">HEX PRIS-MGV</strain>
    </source>
</reference>
<proteinExistence type="predicted"/>
<evidence type="ECO:0000259" key="1">
    <source>
        <dbReference type="Pfam" id="PF14243"/>
    </source>
</evidence>
<dbReference type="InterPro" id="IPR025643">
    <property type="entry name" value="R2K_3"/>
</dbReference>
<sequence length="274" mass="31430">MAELLLLADILWVWSKPIGVGIYDFDFRSFFPCRQPWQRSPEVTAVGRCGAFEEYRVEYEALLSEGIRLIHTPEQHDKASEFGQWYPLLEGSTPQSKVYAETPTGEAVAESFQFPVFVKGSRQTSRHQKSLSIANSPSEFDYIMVRYASDPILSWQSVVVRDFVRLRPVEGNSQGKVDSSFEFRTFWWRNQFVGGGRYWWEGRTYQWSANERSEALRLAESTAKLIDVPFLVIDLAMTVDGNWIVIECNDGQESGYAGVSPIALWQNILEIERS</sequence>
<dbReference type="AlphaFoldDB" id="A0A368KNF9"/>
<gene>
    <name evidence="2" type="ORF">DTL42_17720</name>
</gene>
<dbReference type="RefSeq" id="WP_114370410.1">
    <property type="nucleotide sequence ID" value="NZ_QPEX01000034.1"/>
</dbReference>
<evidence type="ECO:0000313" key="3">
    <source>
        <dbReference type="Proteomes" id="UP000253562"/>
    </source>
</evidence>
<evidence type="ECO:0000313" key="2">
    <source>
        <dbReference type="EMBL" id="RCS44754.1"/>
    </source>
</evidence>